<feature type="region of interest" description="Disordered" evidence="3">
    <location>
        <begin position="546"/>
        <end position="570"/>
    </location>
</feature>
<feature type="compositionally biased region" description="Gly residues" evidence="3">
    <location>
        <begin position="213"/>
        <end position="223"/>
    </location>
</feature>
<dbReference type="InterPro" id="IPR000210">
    <property type="entry name" value="BTB/POZ_dom"/>
</dbReference>
<keyword evidence="2" id="KW-0539">Nucleus</keyword>
<feature type="compositionally biased region" description="Polar residues" evidence="3">
    <location>
        <begin position="430"/>
        <end position="440"/>
    </location>
</feature>
<dbReference type="GeneID" id="118459497"/>
<dbReference type="PROSITE" id="PS50097">
    <property type="entry name" value="BTB"/>
    <property type="match status" value="1"/>
</dbReference>
<dbReference type="InterPro" id="IPR051095">
    <property type="entry name" value="Dros_DevTransReg"/>
</dbReference>
<proteinExistence type="predicted"/>
<dbReference type="SUPFAM" id="SSF46689">
    <property type="entry name" value="Homeodomain-like"/>
    <property type="match status" value="1"/>
</dbReference>
<dbReference type="GO" id="GO:0005634">
    <property type="term" value="C:nucleus"/>
    <property type="evidence" value="ECO:0007669"/>
    <property type="project" value="UniProtKB-SubCell"/>
</dbReference>
<comment type="subcellular location">
    <subcellularLocation>
        <location evidence="1">Nucleus</location>
    </subcellularLocation>
</comment>
<dbReference type="Proteomes" id="UP000069272">
    <property type="component" value="Chromosome 2R"/>
</dbReference>
<dbReference type="Gene3D" id="3.30.710.10">
    <property type="entry name" value="Potassium Channel Kv1.1, Chain A"/>
    <property type="match status" value="1"/>
</dbReference>
<dbReference type="EnsemblMetazoa" id="AALB008624-RA">
    <property type="protein sequence ID" value="AALB008624-PA"/>
    <property type="gene ID" value="AALB008624"/>
</dbReference>
<accession>A0A182FQ05</accession>
<dbReference type="VEuPathDB" id="VectorBase:AALB008624"/>
<feature type="compositionally biased region" description="Acidic residues" evidence="3">
    <location>
        <begin position="341"/>
        <end position="350"/>
    </location>
</feature>
<dbReference type="CDD" id="cd18315">
    <property type="entry name" value="BTB_POZ_BAB-like"/>
    <property type="match status" value="1"/>
</dbReference>
<sequence length="849" mass="91206">MSSNAAAAGLTQQFCVRWNSHLGSLGAAFPQLLAGQRFVDVTLACEGHQVQCHRLVLAACSTYFENLLGENPCQHPIIILPRDIKLWAIQALVDFMYKGEVNVSQAGLPDLMKCAEILKIRGLCGSDAALNLNQIHSPPQRASTGGGQASSVSSSGHLSAGSSDLVMPPEADHHRMTSTKDAPVPNSKNTAANSQIHGRTTEQHHHRTYQQRRGGGGGGGGPKGQLLNSLHLQPVVSGVSSDELPPHPDDNGPASDPGDSSNEVCIKTEDPMIDEDTSSKPCEYEDEELEGVDGADKIDADAIRCEQQLLDVHAASMEAGGELEDEQQNGRALVPVCRDGEENEREEEDGLTVPCGGGTTTGSDANEPHGADDEDVVGSGGGAVEQDEHEVMEVVREETEPRLLVPVAKRRAGGTNGKREERRKRALLSHNHTPPCNNNADPKKTGGPPALQRAAPGSIRVKSLENLFANYHHQTKQPLAVATAKSSREKRKAERKYHLNRSEQQQQQQQASANSDNSVGEEGGFTTLNPAADSLVYQRDGMNIYLRPPTQGSANGGEGADGVMPNTTAGEDDDGYENIICSPNFPQLSGVLGGSYKAEEEEEEEADEDDEQRAAAVAAEYGNDRYALELLERIGTAEEIDGTMVLGNGSVDGDSEAEEILFKPRALMGLGKSSGTVRSGGAGSANIRQSQLMRSYGRGGALMSGGSTHTSTSGHGTLTVRKLEAADGGGRGGQTTIRPVRRRLTGRTKEAFNQLFNASGAPPPISFTLRNPRGNQPRSYNTEALWAALMDVKAGESIYRASQMHKVPRKTLRNWMKRWDIKSAYPMPRQLKEAAEKKRIIKELTTQIQ</sequence>
<dbReference type="SMART" id="SM00225">
    <property type="entry name" value="BTB"/>
    <property type="match status" value="1"/>
</dbReference>
<reference evidence="4" key="2">
    <citation type="submission" date="2022-08" db="UniProtKB">
        <authorList>
            <consortium name="EnsemblMetazoa"/>
        </authorList>
    </citation>
    <scope>IDENTIFICATION</scope>
    <source>
        <strain evidence="4">STECLA/ALBI9_A</strain>
    </source>
</reference>
<evidence type="ECO:0000256" key="3">
    <source>
        <dbReference type="SAM" id="MobiDB-lite"/>
    </source>
</evidence>
<dbReference type="InterPro" id="IPR011333">
    <property type="entry name" value="SKP1/BTB/POZ_sf"/>
</dbReference>
<reference evidence="4 5" key="1">
    <citation type="journal article" date="2017" name="G3 (Bethesda)">
        <title>The Physical Genome Mapping of Anopheles albimanus Corrected Scaffold Misassemblies and Identified Interarm Rearrangements in Genus Anopheles.</title>
        <authorList>
            <person name="Artemov G.N."/>
            <person name="Peery A.N."/>
            <person name="Jiang X."/>
            <person name="Tu Z."/>
            <person name="Stegniy V.N."/>
            <person name="Sharakhova M.V."/>
            <person name="Sharakhov I.V."/>
        </authorList>
    </citation>
    <scope>NUCLEOTIDE SEQUENCE [LARGE SCALE GENOMIC DNA]</scope>
    <source>
        <strain evidence="4 5">ALBI9_A</strain>
    </source>
</reference>
<dbReference type="KEGG" id="aali:118459497"/>
<feature type="compositionally biased region" description="Low complexity" evidence="3">
    <location>
        <begin position="149"/>
        <end position="163"/>
    </location>
</feature>
<feature type="region of interest" description="Disordered" evidence="3">
    <location>
        <begin position="136"/>
        <end position="290"/>
    </location>
</feature>
<evidence type="ECO:0000313" key="4">
    <source>
        <dbReference type="EnsemblMetazoa" id="AALB008624-PA"/>
    </source>
</evidence>
<keyword evidence="5" id="KW-1185">Reference proteome</keyword>
<dbReference type="Gene3D" id="1.10.10.60">
    <property type="entry name" value="Homeodomain-like"/>
    <property type="match status" value="1"/>
</dbReference>
<dbReference type="PANTHER" id="PTHR23110:SF108">
    <property type="entry name" value="LD19131P"/>
    <property type="match status" value="1"/>
</dbReference>
<dbReference type="RefSeq" id="XP_035778811.1">
    <property type="nucleotide sequence ID" value="XM_035922918.1"/>
</dbReference>
<feature type="region of interest" description="Disordered" evidence="3">
    <location>
        <begin position="404"/>
        <end position="454"/>
    </location>
</feature>
<dbReference type="VEuPathDB" id="VectorBase:AALB20_036541"/>
<feature type="region of interest" description="Disordered" evidence="3">
    <location>
        <begin position="340"/>
        <end position="382"/>
    </location>
</feature>
<evidence type="ECO:0000256" key="1">
    <source>
        <dbReference type="ARBA" id="ARBA00004123"/>
    </source>
</evidence>
<evidence type="ECO:0000256" key="2">
    <source>
        <dbReference type="ARBA" id="ARBA00023242"/>
    </source>
</evidence>
<dbReference type="GO" id="GO:0006357">
    <property type="term" value="P:regulation of transcription by RNA polymerase II"/>
    <property type="evidence" value="ECO:0007669"/>
    <property type="project" value="TreeGrafter"/>
</dbReference>
<dbReference type="Pfam" id="PF00651">
    <property type="entry name" value="BTB"/>
    <property type="match status" value="1"/>
</dbReference>
<dbReference type="FunFam" id="3.30.710.10:FF:000149">
    <property type="entry name" value="Blast:Protein bric-a-brac 1"/>
    <property type="match status" value="1"/>
</dbReference>
<dbReference type="SUPFAM" id="SSF54695">
    <property type="entry name" value="POZ domain"/>
    <property type="match status" value="1"/>
</dbReference>
<name>A0A182FQ05_ANOAL</name>
<organism evidence="4 5">
    <name type="scientific">Anopheles albimanus</name>
    <name type="common">New world malaria mosquito</name>
    <dbReference type="NCBI Taxonomy" id="7167"/>
    <lineage>
        <taxon>Eukaryota</taxon>
        <taxon>Metazoa</taxon>
        <taxon>Ecdysozoa</taxon>
        <taxon>Arthropoda</taxon>
        <taxon>Hexapoda</taxon>
        <taxon>Insecta</taxon>
        <taxon>Pterygota</taxon>
        <taxon>Neoptera</taxon>
        <taxon>Endopterygota</taxon>
        <taxon>Diptera</taxon>
        <taxon>Nematocera</taxon>
        <taxon>Culicoidea</taxon>
        <taxon>Culicidae</taxon>
        <taxon>Anophelinae</taxon>
        <taxon>Anopheles</taxon>
    </lineage>
</organism>
<feature type="region of interest" description="Disordered" evidence="3">
    <location>
        <begin position="475"/>
        <end position="531"/>
    </location>
</feature>
<dbReference type="PANTHER" id="PTHR23110">
    <property type="entry name" value="BTB DOMAIN TRANSCRIPTION FACTOR"/>
    <property type="match status" value="1"/>
</dbReference>
<feature type="compositionally biased region" description="Polar residues" evidence="3">
    <location>
        <begin position="186"/>
        <end position="198"/>
    </location>
</feature>
<dbReference type="InterPro" id="IPR009057">
    <property type="entry name" value="Homeodomain-like_sf"/>
</dbReference>
<dbReference type="AlphaFoldDB" id="A0A182FQ05"/>
<protein>
    <submittedName>
        <fullName evidence="4">Uncharacterized protein</fullName>
    </submittedName>
</protein>
<evidence type="ECO:0000313" key="5">
    <source>
        <dbReference type="Proteomes" id="UP000069272"/>
    </source>
</evidence>
<dbReference type="OrthoDB" id="10261408at2759"/>